<dbReference type="PROSITE" id="PS51257">
    <property type="entry name" value="PROKAR_LIPOPROTEIN"/>
    <property type="match status" value="1"/>
</dbReference>
<organism evidence="3 4">
    <name type="scientific">Sedimentibacter saalensis</name>
    <dbReference type="NCBI Taxonomy" id="130788"/>
    <lineage>
        <taxon>Bacteria</taxon>
        <taxon>Bacillati</taxon>
        <taxon>Bacillota</taxon>
        <taxon>Tissierellia</taxon>
        <taxon>Sedimentibacter</taxon>
    </lineage>
</organism>
<protein>
    <submittedName>
        <fullName evidence="3">ABC-type nitrate/sulfonate/bicarbonate transport system substrate-binding protein</fullName>
    </submittedName>
</protein>
<dbReference type="RefSeq" id="WP_145082248.1">
    <property type="nucleotide sequence ID" value="NZ_DAMBUX010000003.1"/>
</dbReference>
<evidence type="ECO:0000259" key="2">
    <source>
        <dbReference type="Pfam" id="PF09084"/>
    </source>
</evidence>
<keyword evidence="4" id="KW-1185">Reference proteome</keyword>
<feature type="chain" id="PRO_5021721683" evidence="1">
    <location>
        <begin position="27"/>
        <end position="337"/>
    </location>
</feature>
<dbReference type="InterPro" id="IPR015168">
    <property type="entry name" value="SsuA/THI5"/>
</dbReference>
<dbReference type="Pfam" id="PF09084">
    <property type="entry name" value="NMT1"/>
    <property type="match status" value="1"/>
</dbReference>
<feature type="domain" description="SsuA/THI5-like" evidence="2">
    <location>
        <begin position="50"/>
        <end position="265"/>
    </location>
</feature>
<gene>
    <name evidence="3" type="ORF">LY60_01661</name>
</gene>
<accession>A0A562JB69</accession>
<feature type="signal peptide" evidence="1">
    <location>
        <begin position="1"/>
        <end position="26"/>
    </location>
</feature>
<proteinExistence type="predicted"/>
<dbReference type="GO" id="GO:0009228">
    <property type="term" value="P:thiamine biosynthetic process"/>
    <property type="evidence" value="ECO:0007669"/>
    <property type="project" value="InterPro"/>
</dbReference>
<evidence type="ECO:0000313" key="4">
    <source>
        <dbReference type="Proteomes" id="UP000315343"/>
    </source>
</evidence>
<dbReference type="PANTHER" id="PTHR31528">
    <property type="entry name" value="4-AMINO-5-HYDROXYMETHYL-2-METHYLPYRIMIDINE PHOSPHATE SYNTHASE THI11-RELATED"/>
    <property type="match status" value="1"/>
</dbReference>
<name>A0A562JB69_9FIRM</name>
<dbReference type="InterPro" id="IPR027939">
    <property type="entry name" value="NMT1/THI5"/>
</dbReference>
<evidence type="ECO:0000313" key="3">
    <source>
        <dbReference type="EMBL" id="TWH80399.1"/>
    </source>
</evidence>
<dbReference type="OrthoDB" id="9815602at2"/>
<dbReference type="AlphaFoldDB" id="A0A562JB69"/>
<dbReference type="PANTHER" id="PTHR31528:SF3">
    <property type="entry name" value="THIAMINE BIOSYNTHESIS PROTEIN HI_0357-RELATED"/>
    <property type="match status" value="1"/>
</dbReference>
<dbReference type="Gene3D" id="3.40.190.10">
    <property type="entry name" value="Periplasmic binding protein-like II"/>
    <property type="match status" value="2"/>
</dbReference>
<keyword evidence="1" id="KW-0732">Signal</keyword>
<dbReference type="EMBL" id="VLKH01000004">
    <property type="protein sequence ID" value="TWH80399.1"/>
    <property type="molecule type" value="Genomic_DNA"/>
</dbReference>
<dbReference type="Proteomes" id="UP000315343">
    <property type="component" value="Unassembled WGS sequence"/>
</dbReference>
<sequence>MKNIKRTSFYLIVMVVLSLFMFTSCSANKPQNSNKETNEKVRIVLDWTPNTNHTGLYVAQANGYFAEQGLEVEIMQPPEDGAVALVGGGGAEFGVSFQDSLAPNFASANSMPVTAVAALIQHNTSGIISLKEDGIDSPAKMAGHNYATWDMPIEKAIIKKIVEDDGGNFDEIEMVPSTVTDVITALQTDIDTVWVFYAWDGIATKVKGLDTNYLNFADYGKELDYYCPVLITNTEYAQENSETVKKALTAIKQGYEFAIENPEEAAQILLEAAPELNPEIVVESQKWLADQYIADAEKWGYIDQDRWDSFYGWLFENKLVENEIPEGTGFTNEYLPK</sequence>
<evidence type="ECO:0000256" key="1">
    <source>
        <dbReference type="SAM" id="SignalP"/>
    </source>
</evidence>
<reference evidence="3 4" key="1">
    <citation type="submission" date="2019-07" db="EMBL/GenBank/DDBJ databases">
        <title>Genomic Encyclopedia of Type Strains, Phase I: the one thousand microbial genomes (KMG-I) project.</title>
        <authorList>
            <person name="Kyrpides N."/>
        </authorList>
    </citation>
    <scope>NUCLEOTIDE SEQUENCE [LARGE SCALE GENOMIC DNA]</scope>
    <source>
        <strain evidence="3 4">DSM 13558</strain>
    </source>
</reference>
<comment type="caution">
    <text evidence="3">The sequence shown here is derived from an EMBL/GenBank/DDBJ whole genome shotgun (WGS) entry which is preliminary data.</text>
</comment>
<dbReference type="SUPFAM" id="SSF53850">
    <property type="entry name" value="Periplasmic binding protein-like II"/>
    <property type="match status" value="1"/>
</dbReference>